<dbReference type="RefSeq" id="XP_024384084.1">
    <property type="nucleotide sequence ID" value="XM_024528316.2"/>
</dbReference>
<evidence type="ECO:0000256" key="4">
    <source>
        <dbReference type="RuleBase" id="RU000568"/>
    </source>
</evidence>
<dbReference type="GO" id="GO:0006412">
    <property type="term" value="P:translation"/>
    <property type="evidence" value="ECO:0007669"/>
    <property type="project" value="InterPro"/>
</dbReference>
<dbReference type="GO" id="GO:0003735">
    <property type="term" value="F:structural constituent of ribosome"/>
    <property type="evidence" value="ECO:0007669"/>
    <property type="project" value="InterPro"/>
</dbReference>
<dbReference type="Pfam" id="PF01632">
    <property type="entry name" value="Ribosomal_L35p"/>
    <property type="match status" value="1"/>
</dbReference>
<keyword evidence="2 4" id="KW-0689">Ribosomal protein</keyword>
<dbReference type="EnsemblPlants" id="Pp3c9_12060V3.2">
    <property type="protein sequence ID" value="Pp3c9_12060V3.2"/>
    <property type="gene ID" value="Pp3c9_12060"/>
</dbReference>
<dbReference type="InterPro" id="IPR037229">
    <property type="entry name" value="Ribosomal_bL35_sf"/>
</dbReference>
<reference evidence="6 8" key="2">
    <citation type="journal article" date="2018" name="Plant J.">
        <title>The Physcomitrella patens chromosome-scale assembly reveals moss genome structure and evolution.</title>
        <authorList>
            <person name="Lang D."/>
            <person name="Ullrich K.K."/>
            <person name="Murat F."/>
            <person name="Fuchs J."/>
            <person name="Jenkins J."/>
            <person name="Haas F.B."/>
            <person name="Piednoel M."/>
            <person name="Gundlach H."/>
            <person name="Van Bel M."/>
            <person name="Meyberg R."/>
            <person name="Vives C."/>
            <person name="Morata J."/>
            <person name="Symeonidi A."/>
            <person name="Hiss M."/>
            <person name="Muchero W."/>
            <person name="Kamisugi Y."/>
            <person name="Saleh O."/>
            <person name="Blanc G."/>
            <person name="Decker E.L."/>
            <person name="van Gessel N."/>
            <person name="Grimwood J."/>
            <person name="Hayes R.D."/>
            <person name="Graham S.W."/>
            <person name="Gunter L.E."/>
            <person name="McDaniel S.F."/>
            <person name="Hoernstein S.N.W."/>
            <person name="Larsson A."/>
            <person name="Li F.W."/>
            <person name="Perroud P.F."/>
            <person name="Phillips J."/>
            <person name="Ranjan P."/>
            <person name="Rokshar D.S."/>
            <person name="Rothfels C.J."/>
            <person name="Schneider L."/>
            <person name="Shu S."/>
            <person name="Stevenson D.W."/>
            <person name="Thummler F."/>
            <person name="Tillich M."/>
            <person name="Villarreal Aguilar J.C."/>
            <person name="Widiez T."/>
            <person name="Wong G.K."/>
            <person name="Wymore A."/>
            <person name="Zhang Y."/>
            <person name="Zimmer A.D."/>
            <person name="Quatrano R.S."/>
            <person name="Mayer K.F.X."/>
            <person name="Goodstein D."/>
            <person name="Casacuberta J.M."/>
            <person name="Vandepoele K."/>
            <person name="Reski R."/>
            <person name="Cuming A.C."/>
            <person name="Tuskan G.A."/>
            <person name="Maumus F."/>
            <person name="Salse J."/>
            <person name="Schmutz J."/>
            <person name="Rensing S.A."/>
        </authorList>
    </citation>
    <scope>NUCLEOTIDE SEQUENCE [LARGE SCALE GENOMIC DNA]</scope>
    <source>
        <strain evidence="7 8">cv. Gransden 2004</strain>
    </source>
</reference>
<dbReference type="Gramene" id="Pp3c9_12060V3.2">
    <property type="protein sequence ID" value="Pp3c9_12060V3.2"/>
    <property type="gene ID" value="Pp3c9_12060"/>
</dbReference>
<dbReference type="AlphaFoldDB" id="A0A2K1K2W3"/>
<dbReference type="PRINTS" id="PR00064">
    <property type="entry name" value="RIBOSOMALL35"/>
</dbReference>
<dbReference type="RefSeq" id="XP_024384083.1">
    <property type="nucleotide sequence ID" value="XM_024528315.2"/>
</dbReference>
<feature type="compositionally biased region" description="Basic residues" evidence="5">
    <location>
        <begin position="130"/>
        <end position="149"/>
    </location>
</feature>
<feature type="region of interest" description="Disordered" evidence="5">
    <location>
        <begin position="130"/>
        <end position="151"/>
    </location>
</feature>
<dbReference type="InterPro" id="IPR021137">
    <property type="entry name" value="Ribosomal_bL35-like"/>
</dbReference>
<evidence type="ECO:0000256" key="5">
    <source>
        <dbReference type="SAM" id="MobiDB-lite"/>
    </source>
</evidence>
<reference evidence="6 8" key="1">
    <citation type="journal article" date="2008" name="Science">
        <title>The Physcomitrella genome reveals evolutionary insights into the conquest of land by plants.</title>
        <authorList>
            <person name="Rensing S."/>
            <person name="Lang D."/>
            <person name="Zimmer A."/>
            <person name="Terry A."/>
            <person name="Salamov A."/>
            <person name="Shapiro H."/>
            <person name="Nishiyama T."/>
            <person name="Perroud P.-F."/>
            <person name="Lindquist E."/>
            <person name="Kamisugi Y."/>
            <person name="Tanahashi T."/>
            <person name="Sakakibara K."/>
            <person name="Fujita T."/>
            <person name="Oishi K."/>
            <person name="Shin-I T."/>
            <person name="Kuroki Y."/>
            <person name="Toyoda A."/>
            <person name="Suzuki Y."/>
            <person name="Hashimoto A."/>
            <person name="Yamaguchi K."/>
            <person name="Sugano A."/>
            <person name="Kohara Y."/>
            <person name="Fujiyama A."/>
            <person name="Anterola A."/>
            <person name="Aoki S."/>
            <person name="Ashton N."/>
            <person name="Barbazuk W.B."/>
            <person name="Barker E."/>
            <person name="Bennetzen J."/>
            <person name="Bezanilla M."/>
            <person name="Blankenship R."/>
            <person name="Cho S.H."/>
            <person name="Dutcher S."/>
            <person name="Estelle M."/>
            <person name="Fawcett J.A."/>
            <person name="Gundlach H."/>
            <person name="Hanada K."/>
            <person name="Heyl A."/>
            <person name="Hicks K.A."/>
            <person name="Hugh J."/>
            <person name="Lohr M."/>
            <person name="Mayer K."/>
            <person name="Melkozernov A."/>
            <person name="Murata T."/>
            <person name="Nelson D."/>
            <person name="Pils B."/>
            <person name="Prigge M."/>
            <person name="Reiss B."/>
            <person name="Renner T."/>
            <person name="Rombauts S."/>
            <person name="Rushton P."/>
            <person name="Sanderfoot A."/>
            <person name="Schween G."/>
            <person name="Shiu S.-H."/>
            <person name="Stueber K."/>
            <person name="Theodoulou F.L."/>
            <person name="Tu H."/>
            <person name="Van de Peer Y."/>
            <person name="Verrier P.J."/>
            <person name="Waters E."/>
            <person name="Wood A."/>
            <person name="Yang L."/>
            <person name="Cove D."/>
            <person name="Cuming A."/>
            <person name="Hasebe M."/>
            <person name="Lucas S."/>
            <person name="Mishler D.B."/>
            <person name="Reski R."/>
            <person name="Grigoriev I."/>
            <person name="Quatrano R.S."/>
            <person name="Boore J.L."/>
        </authorList>
    </citation>
    <scope>NUCLEOTIDE SEQUENCE [LARGE SCALE GENOMIC DNA]</scope>
    <source>
        <strain evidence="7 8">cv. Gransden 2004</strain>
    </source>
</reference>
<keyword evidence="3 4" id="KW-0687">Ribonucleoprotein</keyword>
<evidence type="ECO:0000313" key="7">
    <source>
        <dbReference type="EnsemblPlants" id="Pp3c9_12060V3.1"/>
    </source>
</evidence>
<reference evidence="7" key="3">
    <citation type="submission" date="2020-12" db="UniProtKB">
        <authorList>
            <consortium name="EnsemblPlants"/>
        </authorList>
    </citation>
    <scope>IDENTIFICATION</scope>
</reference>
<dbReference type="EnsemblPlants" id="Pp3c9_12060V3.3">
    <property type="protein sequence ID" value="Pp3c9_12060V3.3"/>
    <property type="gene ID" value="Pp3c9_12060"/>
</dbReference>
<dbReference type="SUPFAM" id="SSF143034">
    <property type="entry name" value="L35p-like"/>
    <property type="match status" value="1"/>
</dbReference>
<dbReference type="PaxDb" id="3218-PP1S29_235V6.1"/>
<dbReference type="EnsemblPlants" id="Pp3c9_12060V3.1">
    <property type="protein sequence ID" value="Pp3c9_12060V3.1"/>
    <property type="gene ID" value="Pp3c9_12060"/>
</dbReference>
<evidence type="ECO:0000256" key="3">
    <source>
        <dbReference type="ARBA" id="ARBA00023274"/>
    </source>
</evidence>
<dbReference type="OrthoDB" id="512750at2759"/>
<dbReference type="STRING" id="3218.A0A2K1K2W3"/>
<comment type="similarity">
    <text evidence="1 4">Belongs to the bacterial ribosomal protein bL35 family.</text>
</comment>
<proteinExistence type="inferred from homology"/>
<dbReference type="Gene3D" id="4.10.410.60">
    <property type="match status" value="1"/>
</dbReference>
<dbReference type="RefSeq" id="XP_024384082.1">
    <property type="nucleotide sequence ID" value="XM_024528314.2"/>
</dbReference>
<dbReference type="GeneID" id="112286434"/>
<dbReference type="EMBL" id="ABEU02000009">
    <property type="protein sequence ID" value="PNR48114.1"/>
    <property type="molecule type" value="Genomic_DNA"/>
</dbReference>
<gene>
    <name evidence="7" type="primary">LOC112286434</name>
    <name evidence="6" type="ORF">PHYPA_012587</name>
</gene>
<dbReference type="GO" id="GO:1990904">
    <property type="term" value="C:ribonucleoprotein complex"/>
    <property type="evidence" value="ECO:0007669"/>
    <property type="project" value="UniProtKB-KW"/>
</dbReference>
<evidence type="ECO:0000256" key="2">
    <source>
        <dbReference type="ARBA" id="ARBA00022980"/>
    </source>
</evidence>
<dbReference type="Gramene" id="Pp3c9_12060V3.1">
    <property type="protein sequence ID" value="Pp3c9_12060V3.1"/>
    <property type="gene ID" value="Pp3c9_12060"/>
</dbReference>
<sequence length="169" mass="19136">MSSRQLLPRLLQRASRLVTANTTSHIAHRNLIPARASLPHQYEPPTFVSVLGSRTLSTCSLFPSSARVLVPGSRNGLQLATREVGFTPADHTYAQQRRTLTKLKKTKIKAYSSYKKRFRGMANGEYKRWRSGKQHNAHSKTNKQKRQLRRPSIAPLALAKVMKKLNFMG</sequence>
<protein>
    <recommendedName>
        <fullName evidence="4">50S ribosomal protein L35</fullName>
    </recommendedName>
</protein>
<dbReference type="PANTHER" id="PTHR36400:SF1">
    <property type="entry name" value="RIBOSOMAL PROTEIN L35"/>
    <property type="match status" value="1"/>
</dbReference>
<dbReference type="InterPro" id="IPR001706">
    <property type="entry name" value="Ribosomal_bL35"/>
</dbReference>
<accession>A0A2K1K2W3</accession>
<name>A0A2K1K2W3_PHYPA</name>
<dbReference type="PANTHER" id="PTHR36400">
    <property type="entry name" value="RIBOSOMAL PROTEIN L35"/>
    <property type="match status" value="1"/>
</dbReference>
<dbReference type="Gramene" id="Pp3c9_12060V3.3">
    <property type="protein sequence ID" value="Pp3c9_12060V3.3"/>
    <property type="gene ID" value="Pp3c9_12060"/>
</dbReference>
<organism evidence="6">
    <name type="scientific">Physcomitrium patens</name>
    <name type="common">Spreading-leaved earth moss</name>
    <name type="synonym">Physcomitrella patens</name>
    <dbReference type="NCBI Taxonomy" id="3218"/>
    <lineage>
        <taxon>Eukaryota</taxon>
        <taxon>Viridiplantae</taxon>
        <taxon>Streptophyta</taxon>
        <taxon>Embryophyta</taxon>
        <taxon>Bryophyta</taxon>
        <taxon>Bryophytina</taxon>
        <taxon>Bryopsida</taxon>
        <taxon>Funariidae</taxon>
        <taxon>Funariales</taxon>
        <taxon>Funariaceae</taxon>
        <taxon>Physcomitrium</taxon>
    </lineage>
</organism>
<dbReference type="GO" id="GO:0005840">
    <property type="term" value="C:ribosome"/>
    <property type="evidence" value="ECO:0007669"/>
    <property type="project" value="UniProtKB-KW"/>
</dbReference>
<keyword evidence="8" id="KW-1185">Reference proteome</keyword>
<evidence type="ECO:0000313" key="8">
    <source>
        <dbReference type="Proteomes" id="UP000006727"/>
    </source>
</evidence>
<dbReference type="Proteomes" id="UP000006727">
    <property type="component" value="Chromosome 9"/>
</dbReference>
<evidence type="ECO:0000256" key="1">
    <source>
        <dbReference type="ARBA" id="ARBA00006598"/>
    </source>
</evidence>
<evidence type="ECO:0000313" key="6">
    <source>
        <dbReference type="EMBL" id="PNR48114.1"/>
    </source>
</evidence>